<dbReference type="PANTHER" id="PTHR13504">
    <property type="entry name" value="FIDO DOMAIN-CONTAINING PROTEIN DDB_G0283145"/>
    <property type="match status" value="1"/>
</dbReference>
<keyword evidence="2" id="KW-0547">Nucleotide-binding</keyword>
<dbReference type="Gene3D" id="1.10.3290.10">
    <property type="entry name" value="Fido-like domain"/>
    <property type="match status" value="1"/>
</dbReference>
<sequence length="352" mass="38922">MRSFADLDRLIGQVPAQVVMRLRDIDTGRGSEALYRHQLPALLTELASRARVESIIASSAIEGVIVADPQRARRIIDGDAGVLRTRSEQELAGYRKTLDYLFQEDWRPLNVGLVLHLHRLLWSETALDGGHLKTDDNLVVDRSPDGTVTVRFKPVPAAKTESYLADLLARYRSAQAAAKHHPILLVGLAVLDLLVIHPFADGNGRVARALTNGLLVDAGYEVCRWVSLEQSIADSADQYYDTLLRSTHDWHQDAADPWPWLGYFVATLASAYETFARKAAADRSGNNKQARVRTHVLKHAAPIFKLADVRTALPGVSDQTIRLVLDQLKSEGVLAPEGTGRAARWRRAPSLP</sequence>
<reference evidence="5" key="1">
    <citation type="submission" date="2019-09" db="EMBL/GenBank/DDBJ databases">
        <title>Antimicrobial potential of Antarctic Bacteria.</title>
        <authorList>
            <person name="Benaud N."/>
            <person name="Edwards R.J."/>
            <person name="Ferrari B.C."/>
        </authorList>
    </citation>
    <scope>NUCLEOTIDE SEQUENCE [LARGE SCALE GENOMIC DNA]</scope>
    <source>
        <strain evidence="5">SPB151</strain>
    </source>
</reference>
<evidence type="ECO:0000313" key="4">
    <source>
        <dbReference type="EMBL" id="QNE18435.1"/>
    </source>
</evidence>
<dbReference type="InterPro" id="IPR040198">
    <property type="entry name" value="Fido_containing"/>
</dbReference>
<reference evidence="4 5" key="2">
    <citation type="journal article" date="2020" name="Microbiol. Resour. Announc.">
        <title>Antarctic desert soil bacteria exhibit high novel natural product potential, evaluated through long-read genome sequencing and comparative genomics.</title>
        <authorList>
            <person name="Benaud N."/>
            <person name="Edwards R.J."/>
            <person name="Amos T.G."/>
            <person name="D'Agostino P.M."/>
            <person name="Gutierrez-Chavez C."/>
            <person name="Montgomery K."/>
            <person name="Nicetic I."/>
            <person name="Ferrari B.C."/>
        </authorList>
    </citation>
    <scope>NUCLEOTIDE SEQUENCE [LARGE SCALE GENOMIC DNA]</scope>
    <source>
        <strain evidence="4 5">SPB151</strain>
    </source>
</reference>
<dbReference type="GO" id="GO:0005524">
    <property type="term" value="F:ATP binding"/>
    <property type="evidence" value="ECO:0007669"/>
    <property type="project" value="UniProtKB-KW"/>
</dbReference>
<evidence type="ECO:0000259" key="3">
    <source>
        <dbReference type="PROSITE" id="PS51459"/>
    </source>
</evidence>
<feature type="binding site" evidence="2">
    <location>
        <begin position="201"/>
        <end position="208"/>
    </location>
    <ligand>
        <name>ATP</name>
        <dbReference type="ChEBI" id="CHEBI:30616"/>
    </ligand>
</feature>
<keyword evidence="2" id="KW-0067">ATP-binding</keyword>
<dbReference type="PROSITE" id="PS51459">
    <property type="entry name" value="FIDO"/>
    <property type="match status" value="1"/>
</dbReference>
<feature type="domain" description="Fido" evidence="3">
    <location>
        <begin position="109"/>
        <end position="266"/>
    </location>
</feature>
<dbReference type="Proteomes" id="UP000515563">
    <property type="component" value="Chromosome"/>
</dbReference>
<dbReference type="InterPro" id="IPR003812">
    <property type="entry name" value="Fido"/>
</dbReference>
<keyword evidence="5" id="KW-1185">Reference proteome</keyword>
<gene>
    <name evidence="4" type="ORF">F1D05_11645</name>
</gene>
<evidence type="ECO:0000313" key="5">
    <source>
        <dbReference type="Proteomes" id="UP000515563"/>
    </source>
</evidence>
<dbReference type="Pfam" id="PF02661">
    <property type="entry name" value="Fic"/>
    <property type="match status" value="1"/>
</dbReference>
<evidence type="ECO:0000256" key="2">
    <source>
        <dbReference type="PIRSR" id="PIRSR640198-2"/>
    </source>
</evidence>
<feature type="active site" evidence="1">
    <location>
        <position position="197"/>
    </location>
</feature>
<dbReference type="RefSeq" id="WP_185447573.1">
    <property type="nucleotide sequence ID" value="NZ_CP043661.1"/>
</dbReference>
<dbReference type="InterPro" id="IPR036597">
    <property type="entry name" value="Fido-like_dom_sf"/>
</dbReference>
<organism evidence="4 5">
    <name type="scientific">Kribbella qitaiheensis</name>
    <dbReference type="NCBI Taxonomy" id="1544730"/>
    <lineage>
        <taxon>Bacteria</taxon>
        <taxon>Bacillati</taxon>
        <taxon>Actinomycetota</taxon>
        <taxon>Actinomycetes</taxon>
        <taxon>Propionibacteriales</taxon>
        <taxon>Kribbellaceae</taxon>
        <taxon>Kribbella</taxon>
    </lineage>
</organism>
<dbReference type="AlphaFoldDB" id="A0A7G6WWS0"/>
<dbReference type="PANTHER" id="PTHR13504:SF38">
    <property type="entry name" value="FIDO DOMAIN-CONTAINING PROTEIN"/>
    <property type="match status" value="1"/>
</dbReference>
<dbReference type="SUPFAM" id="SSF140931">
    <property type="entry name" value="Fic-like"/>
    <property type="match status" value="1"/>
</dbReference>
<accession>A0A7G6WWS0</accession>
<dbReference type="EMBL" id="CP043661">
    <property type="protein sequence ID" value="QNE18435.1"/>
    <property type="molecule type" value="Genomic_DNA"/>
</dbReference>
<proteinExistence type="predicted"/>
<dbReference type="KEGG" id="kqi:F1D05_11645"/>
<evidence type="ECO:0000256" key="1">
    <source>
        <dbReference type="PIRSR" id="PIRSR640198-1"/>
    </source>
</evidence>
<name>A0A7G6WWS0_9ACTN</name>
<protein>
    <submittedName>
        <fullName evidence="4">Fic family protein</fullName>
    </submittedName>
</protein>